<feature type="signal peptide" evidence="1">
    <location>
        <begin position="1"/>
        <end position="20"/>
    </location>
</feature>
<dbReference type="EMBL" id="CAKMRJ010003334">
    <property type="protein sequence ID" value="CAH1430654.1"/>
    <property type="molecule type" value="Genomic_DNA"/>
</dbReference>
<keyword evidence="1" id="KW-0732">Signal</keyword>
<name>A0AAU9N2T4_9ASTR</name>
<sequence length="90" mass="10088">MEVVLTKLTVPILLLLKGTSVNLQTESLIPWNEGTMGMELQAVEVLYVGSLDGSRYFKILMPVRLMQVCWTFATAGAPWTKEEHMTFLLG</sequence>
<dbReference type="AlphaFoldDB" id="A0AAU9N2T4"/>
<protein>
    <recommendedName>
        <fullName evidence="4">Secreted protein</fullName>
    </recommendedName>
</protein>
<gene>
    <name evidence="2" type="ORF">LVIROSA_LOCUS17412</name>
</gene>
<evidence type="ECO:0000256" key="1">
    <source>
        <dbReference type="SAM" id="SignalP"/>
    </source>
</evidence>
<reference evidence="2 3" key="1">
    <citation type="submission" date="2022-01" db="EMBL/GenBank/DDBJ databases">
        <authorList>
            <person name="Xiong W."/>
            <person name="Schranz E."/>
        </authorList>
    </citation>
    <scope>NUCLEOTIDE SEQUENCE [LARGE SCALE GENOMIC DNA]</scope>
</reference>
<proteinExistence type="predicted"/>
<keyword evidence="3" id="KW-1185">Reference proteome</keyword>
<evidence type="ECO:0000313" key="2">
    <source>
        <dbReference type="EMBL" id="CAH1430654.1"/>
    </source>
</evidence>
<evidence type="ECO:0008006" key="4">
    <source>
        <dbReference type="Google" id="ProtNLM"/>
    </source>
</evidence>
<organism evidence="2 3">
    <name type="scientific">Lactuca virosa</name>
    <dbReference type="NCBI Taxonomy" id="75947"/>
    <lineage>
        <taxon>Eukaryota</taxon>
        <taxon>Viridiplantae</taxon>
        <taxon>Streptophyta</taxon>
        <taxon>Embryophyta</taxon>
        <taxon>Tracheophyta</taxon>
        <taxon>Spermatophyta</taxon>
        <taxon>Magnoliopsida</taxon>
        <taxon>eudicotyledons</taxon>
        <taxon>Gunneridae</taxon>
        <taxon>Pentapetalae</taxon>
        <taxon>asterids</taxon>
        <taxon>campanulids</taxon>
        <taxon>Asterales</taxon>
        <taxon>Asteraceae</taxon>
        <taxon>Cichorioideae</taxon>
        <taxon>Cichorieae</taxon>
        <taxon>Lactucinae</taxon>
        <taxon>Lactuca</taxon>
    </lineage>
</organism>
<feature type="chain" id="PRO_5043840876" description="Secreted protein" evidence="1">
    <location>
        <begin position="21"/>
        <end position="90"/>
    </location>
</feature>
<evidence type="ECO:0000313" key="3">
    <source>
        <dbReference type="Proteomes" id="UP001157418"/>
    </source>
</evidence>
<accession>A0AAU9N2T4</accession>
<comment type="caution">
    <text evidence="2">The sequence shown here is derived from an EMBL/GenBank/DDBJ whole genome shotgun (WGS) entry which is preliminary data.</text>
</comment>
<dbReference type="Proteomes" id="UP001157418">
    <property type="component" value="Unassembled WGS sequence"/>
</dbReference>